<dbReference type="AlphaFoldDB" id="E8ZKM4"/>
<evidence type="ECO:0000313" key="1">
    <source>
        <dbReference type="EMBL" id="CBY92190.1"/>
    </source>
</evidence>
<dbReference type="HOGENOM" id="CLU_1407423_0_0_14"/>
<dbReference type="Proteomes" id="UP000008637">
    <property type="component" value="Chromosome"/>
</dbReference>
<gene>
    <name evidence="1" type="ordered locus">HF1_01820</name>
</gene>
<evidence type="ECO:0000313" key="2">
    <source>
        <dbReference type="Proteomes" id="UP000008637"/>
    </source>
</evidence>
<keyword evidence="2" id="KW-1185">Reference proteome</keyword>
<reference evidence="1 2" key="1">
    <citation type="journal article" date="2011" name="J. Bacteriol.">
        <title>Complete genome sequence of Mycoplasma haemofelis, a hemotropic mycoplasma.</title>
        <authorList>
            <person name="Barker E.N."/>
            <person name="Helps C.R."/>
            <person name="Peters I.R."/>
            <person name="Darby A.C."/>
            <person name="Radford A.D."/>
            <person name="Tasker S."/>
        </authorList>
    </citation>
    <scope>NUCLEOTIDE SEQUENCE [LARGE SCALE GENOMIC DNA]</scope>
    <source>
        <strain evidence="1 2">Langford 1</strain>
    </source>
</reference>
<proteinExistence type="predicted"/>
<dbReference type="KEGG" id="mha:HF1_01820"/>
<name>E8ZKM4_MYCHL</name>
<dbReference type="OrthoDB" id="9824645at2"/>
<accession>E8ZKM4</accession>
<organism evidence="1 2">
    <name type="scientific">Mycoplasma haemofelis (strain Langford 1)</name>
    <name type="common">Haemobartonella felis</name>
    <dbReference type="NCBI Taxonomy" id="941640"/>
    <lineage>
        <taxon>Bacteria</taxon>
        <taxon>Bacillati</taxon>
        <taxon>Mycoplasmatota</taxon>
        <taxon>Mollicutes</taxon>
        <taxon>Mycoplasmataceae</taxon>
        <taxon>Mycoplasma</taxon>
    </lineage>
</organism>
<dbReference type="EMBL" id="FR773153">
    <property type="protein sequence ID" value="CBY92190.1"/>
    <property type="molecule type" value="Genomic_DNA"/>
</dbReference>
<sequence length="192" mass="21489">MNKLLGVGAAAGAASVTTAGVFYIKSGEKEATIKQELQKLNKKILTSKSDTRWDIKAHIYGTSITNNPKLKIDDKNTITKEELSTWCSTTLEKTNSEDLYNKAKAWCLTPSVKDKLSKESKQILASLTTKLSEYKGHSNNEDLNIPTSEIGNKEKTNLQESELKTWCNTYSEVELEDGTDKNYNRIVKWCTS</sequence>
<protein>
    <submittedName>
        <fullName evidence="1">Uncharacterized protein</fullName>
    </submittedName>
</protein>